<dbReference type="AlphaFoldDB" id="A0A1U7YZV1"/>
<dbReference type="Proteomes" id="UP000189703">
    <property type="component" value="Unplaced"/>
</dbReference>
<dbReference type="Pfam" id="PF00657">
    <property type="entry name" value="Lipase_GDSL"/>
    <property type="match status" value="2"/>
</dbReference>
<gene>
    <name evidence="5" type="primary">LOC104587744</name>
</gene>
<name>A0A1U7YZV1_NELNU</name>
<dbReference type="PANTHER" id="PTHR45966">
    <property type="entry name" value="GDSL-LIKE LIPASE/ACYLHYDROLASE"/>
    <property type="match status" value="1"/>
</dbReference>
<dbReference type="InterPro" id="IPR036514">
    <property type="entry name" value="SGNH_hydro_sf"/>
</dbReference>
<dbReference type="Gene3D" id="3.40.50.1110">
    <property type="entry name" value="SGNH hydrolase"/>
    <property type="match status" value="2"/>
</dbReference>
<evidence type="ECO:0000313" key="5">
    <source>
        <dbReference type="RefSeq" id="XP_010243766.1"/>
    </source>
</evidence>
<evidence type="ECO:0000313" key="4">
    <source>
        <dbReference type="Proteomes" id="UP000189703"/>
    </source>
</evidence>
<evidence type="ECO:0000256" key="1">
    <source>
        <dbReference type="ARBA" id="ARBA00008668"/>
    </source>
</evidence>
<evidence type="ECO:0000256" key="2">
    <source>
        <dbReference type="ARBA" id="ARBA00022729"/>
    </source>
</evidence>
<dbReference type="GeneID" id="104587744"/>
<feature type="signal peptide" evidence="3">
    <location>
        <begin position="1"/>
        <end position="21"/>
    </location>
</feature>
<dbReference type="RefSeq" id="XP_010243766.1">
    <property type="nucleotide sequence ID" value="XM_010245464.2"/>
</dbReference>
<dbReference type="PANTHER" id="PTHR45966:SF35">
    <property type="entry name" value="GDSL LIPASE_ESTERASE, SGNH HYDROLASE SUPERFAMILY"/>
    <property type="match status" value="1"/>
</dbReference>
<dbReference type="InterPro" id="IPR044552">
    <property type="entry name" value="GLIP1-5/GLL25"/>
</dbReference>
<sequence>MESFNLLLISLIVLVPSVVCASSYKIPAIYTFGDSILDAGNNRFNKNCSAQADFPPYGSSFFHQPTGRFTNGRTVVDFLSQFLGIDIQEPYLEAEMGVANGSRKAYPSNGINFASGGSGVLPQTNKDLFIDQIYSLGARRIVIIALGPVGCVPARMLLPGGRTDRCFGRINHIVKKYNAGLEGLVKDTPITHPGAIGVYGEVYKAVQEFRSMPKRYGFFNITGACCGDGTLRGLVQCGKDSYKVCENPNQFLFWDFFHPSEHTYELVSKALWAGKQSRVRPINLRTLASISV</sequence>
<dbReference type="OrthoDB" id="1600564at2759"/>
<reference evidence="5" key="1">
    <citation type="submission" date="2025-08" db="UniProtKB">
        <authorList>
            <consortium name="RefSeq"/>
        </authorList>
    </citation>
    <scope>IDENTIFICATION</scope>
</reference>
<feature type="chain" id="PRO_5010562100" evidence="3">
    <location>
        <begin position="22"/>
        <end position="292"/>
    </location>
</feature>
<protein>
    <submittedName>
        <fullName evidence="5">GDSL esterase/lipase 6 isoform X2</fullName>
    </submittedName>
</protein>
<dbReference type="InterPro" id="IPR001087">
    <property type="entry name" value="GDSL"/>
</dbReference>
<accession>A0A1U7YZV1</accession>
<organism evidence="4 5">
    <name type="scientific">Nelumbo nucifera</name>
    <name type="common">Sacred lotus</name>
    <dbReference type="NCBI Taxonomy" id="4432"/>
    <lineage>
        <taxon>Eukaryota</taxon>
        <taxon>Viridiplantae</taxon>
        <taxon>Streptophyta</taxon>
        <taxon>Embryophyta</taxon>
        <taxon>Tracheophyta</taxon>
        <taxon>Spermatophyta</taxon>
        <taxon>Magnoliopsida</taxon>
        <taxon>Proteales</taxon>
        <taxon>Nelumbonaceae</taxon>
        <taxon>Nelumbo</taxon>
    </lineage>
</organism>
<dbReference type="GO" id="GO:0016788">
    <property type="term" value="F:hydrolase activity, acting on ester bonds"/>
    <property type="evidence" value="ECO:0007669"/>
    <property type="project" value="InterPro"/>
</dbReference>
<proteinExistence type="inferred from homology"/>
<evidence type="ECO:0000256" key="3">
    <source>
        <dbReference type="SAM" id="SignalP"/>
    </source>
</evidence>
<keyword evidence="2 3" id="KW-0732">Signal</keyword>
<comment type="similarity">
    <text evidence="1">Belongs to the 'GDSL' lipolytic enzyme family.</text>
</comment>
<keyword evidence="4" id="KW-1185">Reference proteome</keyword>